<comment type="similarity">
    <text evidence="1 3">Belongs to the thiolase-like superfamily. Beta-ketoacyl-ACP synthases family.</text>
</comment>
<evidence type="ECO:0000256" key="1">
    <source>
        <dbReference type="ARBA" id="ARBA00008467"/>
    </source>
</evidence>
<dbReference type="RefSeq" id="WP_189998010.1">
    <property type="nucleotide sequence ID" value="NZ_BNCB01000018.1"/>
</dbReference>
<keyword evidence="2 3" id="KW-0808">Transferase</keyword>
<name>A0ABQ3RQV4_STRRR</name>
<dbReference type="SUPFAM" id="SSF53901">
    <property type="entry name" value="Thiolase-like"/>
    <property type="match status" value="2"/>
</dbReference>
<dbReference type="EMBL" id="BNEA01000018">
    <property type="protein sequence ID" value="GHI58224.1"/>
    <property type="molecule type" value="Genomic_DNA"/>
</dbReference>
<dbReference type="Gene3D" id="3.40.47.10">
    <property type="match status" value="2"/>
</dbReference>
<dbReference type="InterPro" id="IPR000794">
    <property type="entry name" value="Beta-ketoacyl_synthase"/>
</dbReference>
<dbReference type="Proteomes" id="UP000646738">
    <property type="component" value="Unassembled WGS sequence"/>
</dbReference>
<dbReference type="PANTHER" id="PTHR11712:SF336">
    <property type="entry name" value="3-OXOACYL-[ACYL-CARRIER-PROTEIN] SYNTHASE, MITOCHONDRIAL"/>
    <property type="match status" value="1"/>
</dbReference>
<gene>
    <name evidence="6" type="primary">fabF_4</name>
    <name evidence="6" type="ORF">Srubr_80700</name>
</gene>
<accession>A0ABQ3RQV4</accession>
<evidence type="ECO:0000259" key="5">
    <source>
        <dbReference type="Pfam" id="PF02801"/>
    </source>
</evidence>
<keyword evidence="7" id="KW-1185">Reference proteome</keyword>
<evidence type="ECO:0000259" key="4">
    <source>
        <dbReference type="Pfam" id="PF00109"/>
    </source>
</evidence>
<proteinExistence type="inferred from homology"/>
<organism evidence="6 7">
    <name type="scientific">Streptomyces rubradiris</name>
    <name type="common">Streptomyces achromogenes subsp. rubradiris</name>
    <dbReference type="NCBI Taxonomy" id="285531"/>
    <lineage>
        <taxon>Bacteria</taxon>
        <taxon>Bacillati</taxon>
        <taxon>Actinomycetota</taxon>
        <taxon>Actinomycetes</taxon>
        <taxon>Kitasatosporales</taxon>
        <taxon>Streptomycetaceae</taxon>
        <taxon>Streptomyces</taxon>
    </lineage>
</organism>
<dbReference type="InterPro" id="IPR014031">
    <property type="entry name" value="Ketoacyl_synth_C"/>
</dbReference>
<dbReference type="Pfam" id="PF02801">
    <property type="entry name" value="Ketoacyl-synt_C"/>
    <property type="match status" value="1"/>
</dbReference>
<dbReference type="InterPro" id="IPR014030">
    <property type="entry name" value="Ketoacyl_synth_N"/>
</dbReference>
<feature type="domain" description="Beta-ketoacyl synthase-like N-terminal" evidence="4">
    <location>
        <begin position="10"/>
        <end position="243"/>
    </location>
</feature>
<feature type="domain" description="Beta-ketoacyl synthase C-terminal" evidence="5">
    <location>
        <begin position="263"/>
        <end position="345"/>
    </location>
</feature>
<comment type="caution">
    <text evidence="6">The sequence shown here is derived from an EMBL/GenBank/DDBJ whole genome shotgun (WGS) entry which is preliminary data.</text>
</comment>
<evidence type="ECO:0000313" key="7">
    <source>
        <dbReference type="Proteomes" id="UP000646738"/>
    </source>
</evidence>
<evidence type="ECO:0000256" key="2">
    <source>
        <dbReference type="ARBA" id="ARBA00022679"/>
    </source>
</evidence>
<reference evidence="7" key="1">
    <citation type="submission" date="2023-07" db="EMBL/GenBank/DDBJ databases">
        <title>Whole genome shotgun sequence of Streptomyces achromogenes subsp. rubradiris NBRC 14000.</title>
        <authorList>
            <person name="Komaki H."/>
            <person name="Tamura T."/>
        </authorList>
    </citation>
    <scope>NUCLEOTIDE SEQUENCE [LARGE SCALE GENOMIC DNA]</scope>
    <source>
        <strain evidence="7">NBRC 14000</strain>
    </source>
</reference>
<protein>
    <submittedName>
        <fullName evidence="6">3-oxoacyl-ACP synthase</fullName>
    </submittedName>
</protein>
<dbReference type="Pfam" id="PF00109">
    <property type="entry name" value="ketoacyl-synt"/>
    <property type="match status" value="1"/>
</dbReference>
<dbReference type="PANTHER" id="PTHR11712">
    <property type="entry name" value="POLYKETIDE SYNTHASE-RELATED"/>
    <property type="match status" value="1"/>
</dbReference>
<dbReference type="InterPro" id="IPR016039">
    <property type="entry name" value="Thiolase-like"/>
</dbReference>
<evidence type="ECO:0000313" key="6">
    <source>
        <dbReference type="EMBL" id="GHI58224.1"/>
    </source>
</evidence>
<sequence length="384" mass="38659">MSGTTESTAVRITGYGVLSAAGVGGKALYEAVRSGALPLGDDGAQALDGQPAPPGVRLLPVPDFEPREHLGRKGLRALSRTTTLGMVAAELALAGLPEPGRPGERADTGVVLGTSTGSARAFAEFFRESYVAERPYLVSPALFPGLLLNHGASQVAMRHSFTGLNASLAGGQISALSALRYARNALLTGRAARLLTGGVEELSAHTAWAWQRGGALGERPALGEGSAVFVMETADDGTGRAPGGSLAELAACEVAFTPLDEGPHAVAAALARCVEDALRAGGAEPGDIGVVSAGASSGPGWSAVEARGRRRALAGHEPEVLRVQDVLGETYSASGALQLAALLAHWEDGAPAAAGGAADWGLVTSVGHDGSVGAALLRRSSATG</sequence>
<evidence type="ECO:0000256" key="3">
    <source>
        <dbReference type="RuleBase" id="RU003694"/>
    </source>
</evidence>